<dbReference type="GO" id="GO:0003723">
    <property type="term" value="F:RNA binding"/>
    <property type="evidence" value="ECO:0007669"/>
    <property type="project" value="UniProtKB-UniRule"/>
</dbReference>
<dbReference type="EMBL" id="JARTCD010000061">
    <property type="protein sequence ID" value="KAJ8654423.1"/>
    <property type="molecule type" value="Genomic_DNA"/>
</dbReference>
<keyword evidence="1 2" id="KW-0694">RNA-binding</keyword>
<keyword evidence="6" id="KW-1185">Reference proteome</keyword>
<dbReference type="InterPro" id="IPR000504">
    <property type="entry name" value="RRM_dom"/>
</dbReference>
<dbReference type="AlphaFoldDB" id="A0AAD7UVQ0"/>
<name>A0AAD7UVQ0_9FUNG</name>
<evidence type="ECO:0000256" key="1">
    <source>
        <dbReference type="ARBA" id="ARBA00022884"/>
    </source>
</evidence>
<dbReference type="CDD" id="cd12532">
    <property type="entry name" value="RRM3_MEI2_fungi"/>
    <property type="match status" value="1"/>
</dbReference>
<dbReference type="Pfam" id="PF04059">
    <property type="entry name" value="RRM_2"/>
    <property type="match status" value="1"/>
</dbReference>
<dbReference type="InterPro" id="IPR007201">
    <property type="entry name" value="Mei2-like_Rrm_C"/>
</dbReference>
<reference evidence="5 6" key="1">
    <citation type="submission" date="2023-03" db="EMBL/GenBank/DDBJ databases">
        <title>Genome sequence of Lichtheimia ornata CBS 291.66.</title>
        <authorList>
            <person name="Mohabir J.T."/>
            <person name="Shea T.P."/>
            <person name="Kurbessoian T."/>
            <person name="Berby B."/>
            <person name="Fontaine J."/>
            <person name="Livny J."/>
            <person name="Gnirke A."/>
            <person name="Stajich J.E."/>
            <person name="Cuomo C.A."/>
        </authorList>
    </citation>
    <scope>NUCLEOTIDE SEQUENCE [LARGE SCALE GENOMIC DNA]</scope>
    <source>
        <strain evidence="5">CBS 291.66</strain>
    </source>
</reference>
<evidence type="ECO:0000256" key="2">
    <source>
        <dbReference type="PROSITE-ProRule" id="PRU00176"/>
    </source>
</evidence>
<dbReference type="InterPro" id="IPR035979">
    <property type="entry name" value="RBD_domain_sf"/>
</dbReference>
<sequence length="688" mass="77268">MQPTSTSSSSLFSKRSTSMARASVFVDPQPTTPQSEDYARPSSIFTTTTSRQPNLVENTSKSSSALLAPIGVRRAFGELTNHHRQQQQQPDTPRFQSHKKLPLSSNNLMAFNPQHAPPPTKPQQQQQQDDNPSSSSSRFHAHSFDPFGTGMDPFGLNQLGLAANTAPFGQRTTSTINQSQHVSRHICVSHLPVGTDPRVLVETLQTFGAISHVYPEYLHTNRSLTVSYYDLRSATQAVNALQALGDSFSSNEYQHVQVDFFSDSKLSFLHHGGDNDGDDIMSTEAATVIVTMLSSGARDKMDAFDYKGFFQYWGDIRSILPLDSFPDRLIVQIDFYDTRAAERIISQVHEQVYEGIIFHVSHPPPPSSSSRARPTSNQWNDGFLNRLGATNNNFDISENVSQQQQQHLAYPFGPSLLYSQHHDSSHHDDTMQPSNSFSLFANSSNHRRLPPPPPSMVVAPPGHSHHVTPSLENRASLQVAEDNIMEEVAIISSERRPSVATRSSSVSSLRATTTSPDHNSSNIFDIQRVMDGSDTRTTFMIRNIPNKYTQQMLKESIDATHYGTYDFLYLRIDFQNKCNVGYAFINFIDVKSVISFAQERVGKRWSRFNSEKRCSLSYANIQGKEALVEKFRNSTVMDEPPSYRPMLFYSSGPHVGEQQPFPEPTVSAETRHQRRRRTSGSQRQEKKQ</sequence>
<evidence type="ECO:0000313" key="6">
    <source>
        <dbReference type="Proteomes" id="UP001234581"/>
    </source>
</evidence>
<dbReference type="GeneID" id="83217269"/>
<evidence type="ECO:0000313" key="5">
    <source>
        <dbReference type="EMBL" id="KAJ8654423.1"/>
    </source>
</evidence>
<dbReference type="Proteomes" id="UP001234581">
    <property type="component" value="Unassembled WGS sequence"/>
</dbReference>
<dbReference type="SUPFAM" id="SSF54928">
    <property type="entry name" value="RNA-binding domain, RBD"/>
    <property type="match status" value="2"/>
</dbReference>
<feature type="compositionally biased region" description="Low complexity" evidence="3">
    <location>
        <begin position="501"/>
        <end position="515"/>
    </location>
</feature>
<feature type="region of interest" description="Disordered" evidence="3">
    <location>
        <begin position="1"/>
        <end position="62"/>
    </location>
</feature>
<feature type="compositionally biased region" description="Polar residues" evidence="3">
    <location>
        <begin position="43"/>
        <end position="62"/>
    </location>
</feature>
<organism evidence="5 6">
    <name type="scientific">Lichtheimia ornata</name>
    <dbReference type="NCBI Taxonomy" id="688661"/>
    <lineage>
        <taxon>Eukaryota</taxon>
        <taxon>Fungi</taxon>
        <taxon>Fungi incertae sedis</taxon>
        <taxon>Mucoromycota</taxon>
        <taxon>Mucoromycotina</taxon>
        <taxon>Mucoromycetes</taxon>
        <taxon>Mucorales</taxon>
        <taxon>Lichtheimiaceae</taxon>
        <taxon>Lichtheimia</taxon>
    </lineage>
</organism>
<accession>A0AAD7UVQ0</accession>
<dbReference type="InterPro" id="IPR034862">
    <property type="entry name" value="Fungal_Mei2-like_RRM3"/>
</dbReference>
<feature type="region of interest" description="Disordered" evidence="3">
    <location>
        <begin position="107"/>
        <end position="144"/>
    </location>
</feature>
<dbReference type="PANTHER" id="PTHR23189">
    <property type="entry name" value="RNA RECOGNITION MOTIF-CONTAINING"/>
    <property type="match status" value="1"/>
</dbReference>
<proteinExistence type="predicted"/>
<feature type="compositionally biased region" description="Low complexity" evidence="3">
    <location>
        <begin position="122"/>
        <end position="137"/>
    </location>
</feature>
<protein>
    <recommendedName>
        <fullName evidence="4">RRM domain-containing protein</fullName>
    </recommendedName>
</protein>
<gene>
    <name evidence="5" type="ORF">O0I10_009864</name>
</gene>
<comment type="caution">
    <text evidence="5">The sequence shown here is derived from an EMBL/GenBank/DDBJ whole genome shotgun (WGS) entry which is preliminary data.</text>
</comment>
<evidence type="ECO:0000259" key="4">
    <source>
        <dbReference type="PROSITE" id="PS50102"/>
    </source>
</evidence>
<dbReference type="RefSeq" id="XP_058339337.1">
    <property type="nucleotide sequence ID" value="XM_058489850.1"/>
</dbReference>
<feature type="region of interest" description="Disordered" evidence="3">
    <location>
        <begin position="501"/>
        <end position="522"/>
    </location>
</feature>
<feature type="domain" description="RRM" evidence="4">
    <location>
        <begin position="537"/>
        <end position="633"/>
    </location>
</feature>
<feature type="region of interest" description="Disordered" evidence="3">
    <location>
        <begin position="648"/>
        <end position="688"/>
    </location>
</feature>
<dbReference type="PROSITE" id="PS50102">
    <property type="entry name" value="RRM"/>
    <property type="match status" value="1"/>
</dbReference>
<evidence type="ECO:0000256" key="3">
    <source>
        <dbReference type="SAM" id="MobiDB-lite"/>
    </source>
</evidence>
<feature type="region of interest" description="Disordered" evidence="3">
    <location>
        <begin position="80"/>
        <end position="99"/>
    </location>
</feature>
<feature type="compositionally biased region" description="Low complexity" evidence="3">
    <location>
        <begin position="1"/>
        <end position="18"/>
    </location>
</feature>